<keyword evidence="3" id="KW-1185">Reference proteome</keyword>
<feature type="chain" id="PRO_5021373214" evidence="1">
    <location>
        <begin position="28"/>
        <end position="112"/>
    </location>
</feature>
<dbReference type="EMBL" id="SRLO01000504">
    <property type="protein sequence ID" value="TNN53814.1"/>
    <property type="molecule type" value="Genomic_DNA"/>
</dbReference>
<keyword evidence="1" id="KW-0732">Signal</keyword>
<name>A0A4Z2GLY5_9TELE</name>
<dbReference type="Proteomes" id="UP000314294">
    <property type="component" value="Unassembled WGS sequence"/>
</dbReference>
<dbReference type="AlphaFoldDB" id="A0A4Z2GLY5"/>
<evidence type="ECO:0000313" key="3">
    <source>
        <dbReference type="Proteomes" id="UP000314294"/>
    </source>
</evidence>
<proteinExistence type="predicted"/>
<accession>A0A4Z2GLY5</accession>
<evidence type="ECO:0000256" key="1">
    <source>
        <dbReference type="SAM" id="SignalP"/>
    </source>
</evidence>
<sequence length="112" mass="12481">MEQIPGFSSGKSLVFVFCFIRISLVDIGPLSSEVDESVKVTQLWLEKRQRLLDQFARRDFDPPTGRNVNGARRMNLPALLLSEVAFDCEGRGGLRSAASALLNRSQRGMEPI</sequence>
<reference evidence="2 3" key="1">
    <citation type="submission" date="2019-03" db="EMBL/GenBank/DDBJ databases">
        <title>First draft genome of Liparis tanakae, snailfish: a comprehensive survey of snailfish specific genes.</title>
        <authorList>
            <person name="Kim W."/>
            <person name="Song I."/>
            <person name="Jeong J.-H."/>
            <person name="Kim D."/>
            <person name="Kim S."/>
            <person name="Ryu S."/>
            <person name="Song J.Y."/>
            <person name="Lee S.K."/>
        </authorList>
    </citation>
    <scope>NUCLEOTIDE SEQUENCE [LARGE SCALE GENOMIC DNA]</scope>
    <source>
        <tissue evidence="2">Muscle</tissue>
    </source>
</reference>
<gene>
    <name evidence="2" type="ORF">EYF80_035959</name>
</gene>
<evidence type="ECO:0000313" key="2">
    <source>
        <dbReference type="EMBL" id="TNN53814.1"/>
    </source>
</evidence>
<organism evidence="2 3">
    <name type="scientific">Liparis tanakae</name>
    <name type="common">Tanaka's snailfish</name>
    <dbReference type="NCBI Taxonomy" id="230148"/>
    <lineage>
        <taxon>Eukaryota</taxon>
        <taxon>Metazoa</taxon>
        <taxon>Chordata</taxon>
        <taxon>Craniata</taxon>
        <taxon>Vertebrata</taxon>
        <taxon>Euteleostomi</taxon>
        <taxon>Actinopterygii</taxon>
        <taxon>Neopterygii</taxon>
        <taxon>Teleostei</taxon>
        <taxon>Neoteleostei</taxon>
        <taxon>Acanthomorphata</taxon>
        <taxon>Eupercaria</taxon>
        <taxon>Perciformes</taxon>
        <taxon>Cottioidei</taxon>
        <taxon>Cottales</taxon>
        <taxon>Liparidae</taxon>
        <taxon>Liparis</taxon>
    </lineage>
</organism>
<protein>
    <submittedName>
        <fullName evidence="2">Uncharacterized protein</fullName>
    </submittedName>
</protein>
<comment type="caution">
    <text evidence="2">The sequence shown here is derived from an EMBL/GenBank/DDBJ whole genome shotgun (WGS) entry which is preliminary data.</text>
</comment>
<feature type="signal peptide" evidence="1">
    <location>
        <begin position="1"/>
        <end position="27"/>
    </location>
</feature>